<organism evidence="1 2">
    <name type="scientific">Pseudazoarcus pumilus</name>
    <dbReference type="NCBI Taxonomy" id="2067960"/>
    <lineage>
        <taxon>Bacteria</taxon>
        <taxon>Pseudomonadati</taxon>
        <taxon>Pseudomonadota</taxon>
        <taxon>Betaproteobacteria</taxon>
        <taxon>Rhodocyclales</taxon>
        <taxon>Zoogloeaceae</taxon>
        <taxon>Pseudazoarcus</taxon>
    </lineage>
</organism>
<sequence length="85" mass="9390">MSALKQQIGGSHYKAKAIQPVEYIHANGIGFFEGNVIKYVTRWRVKGGIADLEKARHYIDMLIELESARAAQSTTEADHGRFAAG</sequence>
<dbReference type="Proteomes" id="UP000242205">
    <property type="component" value="Chromosome"/>
</dbReference>
<dbReference type="KEGG" id="atw:C0099_11170"/>
<dbReference type="RefSeq" id="WP_102247488.1">
    <property type="nucleotide sequence ID" value="NZ_CP025682.1"/>
</dbReference>
<dbReference type="AlphaFoldDB" id="A0A2I6S840"/>
<protein>
    <recommendedName>
        <fullName evidence="3">DUF3310 domain-containing protein</fullName>
    </recommendedName>
</protein>
<dbReference type="OrthoDB" id="1684418at2"/>
<gene>
    <name evidence="1" type="ORF">C0099_11170</name>
</gene>
<dbReference type="EMBL" id="CP025682">
    <property type="protein sequence ID" value="AUN95439.1"/>
    <property type="molecule type" value="Genomic_DNA"/>
</dbReference>
<evidence type="ECO:0008006" key="3">
    <source>
        <dbReference type="Google" id="ProtNLM"/>
    </source>
</evidence>
<dbReference type="InterPro" id="IPR021739">
    <property type="entry name" value="SaV-like"/>
</dbReference>
<name>A0A2I6S840_9RHOO</name>
<keyword evidence="2" id="KW-1185">Reference proteome</keyword>
<evidence type="ECO:0000313" key="2">
    <source>
        <dbReference type="Proteomes" id="UP000242205"/>
    </source>
</evidence>
<dbReference type="Pfam" id="PF11753">
    <property type="entry name" value="DUF3310"/>
    <property type="match status" value="1"/>
</dbReference>
<reference evidence="1 2" key="1">
    <citation type="submission" date="2018-01" db="EMBL/GenBank/DDBJ databases">
        <authorList>
            <person name="Fu G.-Y."/>
        </authorList>
    </citation>
    <scope>NUCLEOTIDE SEQUENCE [LARGE SCALE GENOMIC DNA]</scope>
    <source>
        <strain evidence="1 2">SY39</strain>
    </source>
</reference>
<accession>A0A2I6S840</accession>
<evidence type="ECO:0000313" key="1">
    <source>
        <dbReference type="EMBL" id="AUN95439.1"/>
    </source>
</evidence>
<proteinExistence type="predicted"/>